<dbReference type="InterPro" id="IPR001763">
    <property type="entry name" value="Rhodanese-like_dom"/>
</dbReference>
<evidence type="ECO:0000313" key="3">
    <source>
        <dbReference type="Proteomes" id="UP000709466"/>
    </source>
</evidence>
<name>A0ABX0VX97_9RHOB</name>
<dbReference type="PANTHER" id="PTHR43031">
    <property type="entry name" value="FAD-DEPENDENT OXIDOREDUCTASE"/>
    <property type="match status" value="1"/>
</dbReference>
<dbReference type="Gene3D" id="3.40.250.10">
    <property type="entry name" value="Rhodanese-like domain"/>
    <property type="match status" value="1"/>
</dbReference>
<evidence type="ECO:0000259" key="1">
    <source>
        <dbReference type="PROSITE" id="PS50206"/>
    </source>
</evidence>
<dbReference type="InterPro" id="IPR050229">
    <property type="entry name" value="GlpE_sulfurtransferase"/>
</dbReference>
<organism evidence="2 3">
    <name type="scientific">Marivivens donghaensis</name>
    <dbReference type="NCBI Taxonomy" id="1699413"/>
    <lineage>
        <taxon>Bacteria</taxon>
        <taxon>Pseudomonadati</taxon>
        <taxon>Pseudomonadota</taxon>
        <taxon>Alphaproteobacteria</taxon>
        <taxon>Rhodobacterales</taxon>
        <taxon>Paracoccaceae</taxon>
        <taxon>Marivivens group</taxon>
        <taxon>Marivivens</taxon>
    </lineage>
</organism>
<dbReference type="SUPFAM" id="SSF52821">
    <property type="entry name" value="Rhodanese/Cell cycle control phosphatase"/>
    <property type="match status" value="1"/>
</dbReference>
<dbReference type="Pfam" id="PF00581">
    <property type="entry name" value="Rhodanese"/>
    <property type="match status" value="1"/>
</dbReference>
<dbReference type="PROSITE" id="PS50206">
    <property type="entry name" value="RHODANESE_3"/>
    <property type="match status" value="1"/>
</dbReference>
<keyword evidence="3" id="KW-1185">Reference proteome</keyword>
<reference evidence="2 3" key="1">
    <citation type="submission" date="2020-03" db="EMBL/GenBank/DDBJ databases">
        <title>Bacterial isolates of synthetic phycosphere.</title>
        <authorList>
            <person name="Fu H."/>
            <person name="Moran M.A."/>
        </authorList>
    </citation>
    <scope>NUCLEOTIDE SEQUENCE [LARGE SCALE GENOMIC DNA]</scope>
    <source>
        <strain evidence="2 3">HF1</strain>
    </source>
</reference>
<accession>A0ABX0VX97</accession>
<comment type="caution">
    <text evidence="2">The sequence shown here is derived from an EMBL/GenBank/DDBJ whole genome shotgun (WGS) entry which is preliminary data.</text>
</comment>
<dbReference type="EMBL" id="JAATOP010000005">
    <property type="protein sequence ID" value="NIY72704.1"/>
    <property type="molecule type" value="Genomic_DNA"/>
</dbReference>
<sequence>MTPAAPANRVTVQDAIAKSKTDEVVVIDVRDISEIKASGMAEGAVHVPLATLQMKANPSSPECLDVFKSGKPVAVYCAAGGRAGMAVQALQGFGYDAHNIGGFGHWAQAGGPVRR</sequence>
<proteinExistence type="predicted"/>
<dbReference type="SMART" id="SM00450">
    <property type="entry name" value="RHOD"/>
    <property type="match status" value="1"/>
</dbReference>
<gene>
    <name evidence="2" type="ORF">HCZ30_09675</name>
</gene>
<dbReference type="Proteomes" id="UP000709466">
    <property type="component" value="Unassembled WGS sequence"/>
</dbReference>
<protein>
    <submittedName>
        <fullName evidence="2">Sulfurtransferase</fullName>
    </submittedName>
</protein>
<dbReference type="PANTHER" id="PTHR43031:SF16">
    <property type="entry name" value="OXIDOREDUCTASE"/>
    <property type="match status" value="1"/>
</dbReference>
<dbReference type="InterPro" id="IPR036873">
    <property type="entry name" value="Rhodanese-like_dom_sf"/>
</dbReference>
<evidence type="ECO:0000313" key="2">
    <source>
        <dbReference type="EMBL" id="NIY72704.1"/>
    </source>
</evidence>
<feature type="domain" description="Rhodanese" evidence="1">
    <location>
        <begin position="20"/>
        <end position="115"/>
    </location>
</feature>